<feature type="chain" id="PRO_5003597483" evidence="1">
    <location>
        <begin position="24"/>
        <end position="352"/>
    </location>
</feature>
<dbReference type="EMBL" id="AP011778">
    <property type="protein sequence ID" value="BAL57546.1"/>
    <property type="molecule type" value="Genomic_DNA"/>
</dbReference>
<dbReference type="InterPro" id="IPR055151">
    <property type="entry name" value="GH113"/>
</dbReference>
<keyword evidence="1" id="KW-0732">Signal</keyword>
<protein>
    <submittedName>
        <fullName evidence="2">Hypothetical conserved protein</fullName>
    </submittedName>
</protein>
<reference evidence="2" key="1">
    <citation type="journal article" date="2005" name="Environ. Microbiol.">
        <title>Genetic and functional properties of uncultivated thermophilic crenarchaeotes from a subsurface gold mine as revealed by analysis of genome fragments.</title>
        <authorList>
            <person name="Nunoura T."/>
            <person name="Hirayama H."/>
            <person name="Takami H."/>
            <person name="Oida H."/>
            <person name="Nishi S."/>
            <person name="Shimamura S."/>
            <person name="Suzuki Y."/>
            <person name="Inagaki F."/>
            <person name="Takai K."/>
            <person name="Nealson K.H."/>
            <person name="Horikoshi K."/>
        </authorList>
    </citation>
    <scope>NUCLEOTIDE SEQUENCE</scope>
</reference>
<dbReference type="InterPro" id="IPR017853">
    <property type="entry name" value="GH"/>
</dbReference>
<dbReference type="AlphaFoldDB" id="H5SN10"/>
<reference evidence="2" key="2">
    <citation type="journal article" date="2012" name="PLoS ONE">
        <title>A Deeply Branching Thermophilic Bacterium with an Ancient Acetyl-CoA Pathway Dominates a Subsurface Ecosystem.</title>
        <authorList>
            <person name="Takami H."/>
            <person name="Noguchi H."/>
            <person name="Takaki Y."/>
            <person name="Uchiyama I."/>
            <person name="Toyoda A."/>
            <person name="Nishi S."/>
            <person name="Chee G.-J."/>
            <person name="Arai W."/>
            <person name="Nunoura T."/>
            <person name="Itoh T."/>
            <person name="Hattori M."/>
            <person name="Takai K."/>
        </authorList>
    </citation>
    <scope>NUCLEOTIDE SEQUENCE</scope>
</reference>
<accession>H5SN10</accession>
<feature type="signal peptide" evidence="1">
    <location>
        <begin position="1"/>
        <end position="23"/>
    </location>
</feature>
<sequence length="352" mass="40472">MRNSIIVLLLVAVLSVGSGTVTPQTGFPPIKGVWYTSFERDAYSAASVVNDLQTLKDRLSINHVVFTVPVFQPDVRSNTPAVDPARTPSDAVMRNAIEQAHRVGLSVVLIPYLLIDDGEWVGDLAPTNVSQWFQSWRAVLRRYAQLAQQINVEIFLLGWEFVTMQKYHAEWERTIREVRPLYRGRLSYFANWWWDRQTYANVSDWKPWGLLDFIGISAFFELTRKNNPTVLELQRAWSADAHDQNIIEDLKNLNAQYRRCIVFLELGYESKDGTNREPWNFLRPGAPDEQEQRDAFHAAFQALSDKPWFDGYLIWAEQVGLPRTETGYDVLTKPAAEIIRAHTMAQKSCPRP</sequence>
<evidence type="ECO:0000313" key="2">
    <source>
        <dbReference type="EMBL" id="BAL57546.1"/>
    </source>
</evidence>
<dbReference type="Pfam" id="PF22612">
    <property type="entry name" value="GH113"/>
    <property type="match status" value="1"/>
</dbReference>
<dbReference type="Gene3D" id="3.20.20.80">
    <property type="entry name" value="Glycosidases"/>
    <property type="match status" value="1"/>
</dbReference>
<gene>
    <name evidence="2" type="ORF">HGMM_F51D07C27</name>
</gene>
<organism evidence="2">
    <name type="scientific">uncultured Acetothermia bacterium</name>
    <dbReference type="NCBI Taxonomy" id="236499"/>
    <lineage>
        <taxon>Bacteria</taxon>
        <taxon>Candidatus Bipolaricaulota</taxon>
        <taxon>environmental samples</taxon>
    </lineage>
</organism>
<name>H5SN10_9BACT</name>
<evidence type="ECO:0000256" key="1">
    <source>
        <dbReference type="SAM" id="SignalP"/>
    </source>
</evidence>
<dbReference type="SUPFAM" id="SSF51445">
    <property type="entry name" value="(Trans)glycosidases"/>
    <property type="match status" value="1"/>
</dbReference>
<proteinExistence type="predicted"/>
<dbReference type="CDD" id="cd19608">
    <property type="entry name" value="GH113_mannanase-like"/>
    <property type="match status" value="1"/>
</dbReference>